<dbReference type="PANTHER" id="PTHR30217">
    <property type="entry name" value="PEPTIDASE U32 FAMILY"/>
    <property type="match status" value="1"/>
</dbReference>
<reference evidence="5" key="2">
    <citation type="journal article" date="2021" name="PeerJ">
        <title>Extensive microbial diversity within the chicken gut microbiome revealed by metagenomics and culture.</title>
        <authorList>
            <person name="Gilroy R."/>
            <person name="Ravi A."/>
            <person name="Getino M."/>
            <person name="Pursley I."/>
            <person name="Horton D.L."/>
            <person name="Alikhan N.F."/>
            <person name="Baker D."/>
            <person name="Gharbi K."/>
            <person name="Hall N."/>
            <person name="Watson M."/>
            <person name="Adriaenssens E.M."/>
            <person name="Foster-Nyarko E."/>
            <person name="Jarju S."/>
            <person name="Secka A."/>
            <person name="Antonio M."/>
            <person name="Oren A."/>
            <person name="Chaudhuri R.R."/>
            <person name="La Ragione R."/>
            <person name="Hildebrand F."/>
            <person name="Pallen M.J."/>
        </authorList>
    </citation>
    <scope>NUCLEOTIDE SEQUENCE</scope>
    <source>
        <strain evidence="5">18911</strain>
    </source>
</reference>
<keyword evidence="2" id="KW-0378">Hydrolase</keyword>
<accession>A0A9D1MI32</accession>
<reference evidence="5" key="1">
    <citation type="submission" date="2020-10" db="EMBL/GenBank/DDBJ databases">
        <authorList>
            <person name="Gilroy R."/>
        </authorList>
    </citation>
    <scope>NUCLEOTIDE SEQUENCE</scope>
    <source>
        <strain evidence="5">18911</strain>
    </source>
</reference>
<evidence type="ECO:0000313" key="6">
    <source>
        <dbReference type="Proteomes" id="UP000824094"/>
    </source>
</evidence>
<evidence type="ECO:0000256" key="1">
    <source>
        <dbReference type="ARBA" id="ARBA00022670"/>
    </source>
</evidence>
<evidence type="ECO:0000313" key="5">
    <source>
        <dbReference type="EMBL" id="HIU60434.1"/>
    </source>
</evidence>
<evidence type="ECO:0000259" key="4">
    <source>
        <dbReference type="Pfam" id="PF16325"/>
    </source>
</evidence>
<protein>
    <submittedName>
        <fullName evidence="5">U32 family peptidase</fullName>
    </submittedName>
</protein>
<comment type="caution">
    <text evidence="5">The sequence shown here is derived from an EMBL/GenBank/DDBJ whole genome shotgun (WGS) entry which is preliminary data.</text>
</comment>
<dbReference type="PANTHER" id="PTHR30217:SF6">
    <property type="entry name" value="TRNA HYDROXYLATION PROTEIN P"/>
    <property type="match status" value="1"/>
</dbReference>
<proteinExistence type="inferred from homology"/>
<dbReference type="InterPro" id="IPR032525">
    <property type="entry name" value="Peptidase_U32_C"/>
</dbReference>
<dbReference type="GO" id="GO:0008233">
    <property type="term" value="F:peptidase activity"/>
    <property type="evidence" value="ECO:0007669"/>
    <property type="project" value="UniProtKB-KW"/>
</dbReference>
<dbReference type="Pfam" id="PF16325">
    <property type="entry name" value="Peptidase_U32_C"/>
    <property type="match status" value="1"/>
</dbReference>
<evidence type="ECO:0000256" key="2">
    <source>
        <dbReference type="ARBA" id="ARBA00022801"/>
    </source>
</evidence>
<dbReference type="GO" id="GO:0006508">
    <property type="term" value="P:proteolysis"/>
    <property type="evidence" value="ECO:0007669"/>
    <property type="project" value="UniProtKB-KW"/>
</dbReference>
<dbReference type="EMBL" id="DVNF01000101">
    <property type="protein sequence ID" value="HIU60434.1"/>
    <property type="molecule type" value="Genomic_DNA"/>
</dbReference>
<keyword evidence="1" id="KW-0645">Protease</keyword>
<dbReference type="Pfam" id="PF01136">
    <property type="entry name" value="Peptidase_U32"/>
    <property type="match status" value="1"/>
</dbReference>
<sequence length="395" mass="44523">MKSELLAPAGSLEKLKVAFLYGADAVYVGGKNFSLRQYADNFTAEELAEGIDYAHERQKKVYVAVNIFAKNADFPEAEKYFKFLERIGADAVLITDPGLIALCKKTAPGLEIHLSTQANTLNKYAVRFWAEQGVKRVVLARELGYEEIKEIAEYNPDVEIECFVHGAMCVSYSGRCLLSNYLSERNANRGECVQACRWRYELTAYGRDGDKLELTEDERGAYILNSRDLNLLKELNKLSEAGVKSFKIEGRMKTVYYLATVVNAYRRAMDGGDLNVSEAELTKINHRAYTKAYFYGENDKTLNYDEGQEQGEYEFAAWVIGYEGGTALVEMRNRFAVGDELEVLSPGDSFLKKFVVGNMTDEDNVPVADAKLVQQRLKIAVPFRLYAGDILRKKC</sequence>
<gene>
    <name evidence="5" type="ORF">IAB05_03460</name>
</gene>
<feature type="domain" description="Peptidase family U32 C-terminal" evidence="4">
    <location>
        <begin position="312"/>
        <end position="392"/>
    </location>
</feature>
<evidence type="ECO:0000256" key="3">
    <source>
        <dbReference type="ARBA" id="ARBA00038374"/>
    </source>
</evidence>
<dbReference type="Gene3D" id="2.40.30.10">
    <property type="entry name" value="Translation factors"/>
    <property type="match status" value="1"/>
</dbReference>
<organism evidence="5 6">
    <name type="scientific">Candidatus Stercoripulliclostridium merdigallinarum</name>
    <dbReference type="NCBI Taxonomy" id="2840951"/>
    <lineage>
        <taxon>Bacteria</taxon>
        <taxon>Bacillati</taxon>
        <taxon>Bacillota</taxon>
        <taxon>Clostridia</taxon>
        <taxon>Eubacteriales</taxon>
        <taxon>Candidatus Stercoripulliclostridium</taxon>
    </lineage>
</organism>
<comment type="similarity">
    <text evidence="3">Belongs to the peptidase U32 family.</text>
</comment>
<dbReference type="PROSITE" id="PS01276">
    <property type="entry name" value="PEPTIDASE_U32"/>
    <property type="match status" value="1"/>
</dbReference>
<dbReference type="Proteomes" id="UP000824094">
    <property type="component" value="Unassembled WGS sequence"/>
</dbReference>
<dbReference type="AlphaFoldDB" id="A0A9D1MI32"/>
<dbReference type="InterPro" id="IPR001539">
    <property type="entry name" value="Peptidase_U32"/>
</dbReference>
<dbReference type="InterPro" id="IPR051454">
    <property type="entry name" value="RNA/ubiquinone_mod_enzymes"/>
</dbReference>
<name>A0A9D1MI32_9FIRM</name>